<dbReference type="EMBL" id="SPHZ02000002">
    <property type="protein sequence ID" value="KAF0930266.1"/>
    <property type="molecule type" value="Genomic_DNA"/>
</dbReference>
<dbReference type="Pfam" id="PF14226">
    <property type="entry name" value="DIOX_N"/>
    <property type="match status" value="1"/>
</dbReference>
<sequence>MSSEGVYTPPSHRGSGNGSGGDGSQEQETKMSGTPQKPGALAGTCNGPDKRISERYIRTEINYEEVISDYHSSMSIPIIDVKKLLDPQSSKECAKLRFACEYWGFFQVIDHGVPDEVIGSLRNDIIEFLRQLPDAKKAYSQLPNSLEGYGQSFVMSEDQNLDWADMLYIHLHPSESRNMMFLATYPTSYR</sequence>
<evidence type="ECO:0000256" key="4">
    <source>
        <dbReference type="SAM" id="MobiDB-lite"/>
    </source>
</evidence>
<reference evidence="6 7" key="1">
    <citation type="submission" date="2019-11" db="EMBL/GenBank/DDBJ databases">
        <title>Whole genome sequence of Oryza granulata.</title>
        <authorList>
            <person name="Li W."/>
        </authorList>
    </citation>
    <scope>NUCLEOTIDE SEQUENCE [LARGE SCALE GENOMIC DNA]</scope>
    <source>
        <strain evidence="7">cv. Menghai</strain>
        <tissue evidence="6">Leaf</tissue>
    </source>
</reference>
<proteinExistence type="predicted"/>
<keyword evidence="3" id="KW-0408">Iron</keyword>
<dbReference type="GO" id="GO:0016491">
    <property type="term" value="F:oxidoreductase activity"/>
    <property type="evidence" value="ECO:0007669"/>
    <property type="project" value="UniProtKB-KW"/>
</dbReference>
<dbReference type="Proteomes" id="UP000479710">
    <property type="component" value="Unassembled WGS sequence"/>
</dbReference>
<dbReference type="Gene3D" id="2.60.120.330">
    <property type="entry name" value="B-lactam Antibiotic, Isopenicillin N Synthase, Chain"/>
    <property type="match status" value="1"/>
</dbReference>
<protein>
    <recommendedName>
        <fullName evidence="5">Non-haem dioxygenase N-terminal domain-containing protein</fullName>
    </recommendedName>
</protein>
<dbReference type="GO" id="GO:0046872">
    <property type="term" value="F:metal ion binding"/>
    <property type="evidence" value="ECO:0007669"/>
    <property type="project" value="UniProtKB-KW"/>
</dbReference>
<feature type="domain" description="Non-haem dioxygenase N-terminal" evidence="5">
    <location>
        <begin position="76"/>
        <end position="177"/>
    </location>
</feature>
<dbReference type="InterPro" id="IPR027443">
    <property type="entry name" value="IPNS-like_sf"/>
</dbReference>
<comment type="caution">
    <text evidence="6">The sequence shown here is derived from an EMBL/GenBank/DDBJ whole genome shotgun (WGS) entry which is preliminary data.</text>
</comment>
<evidence type="ECO:0000256" key="2">
    <source>
        <dbReference type="ARBA" id="ARBA00023002"/>
    </source>
</evidence>
<evidence type="ECO:0000313" key="7">
    <source>
        <dbReference type="Proteomes" id="UP000479710"/>
    </source>
</evidence>
<keyword evidence="7" id="KW-1185">Reference proteome</keyword>
<dbReference type="InterPro" id="IPR050295">
    <property type="entry name" value="Plant_2OG-oxidoreductases"/>
</dbReference>
<name>A0A6G1F047_9ORYZ</name>
<dbReference type="InterPro" id="IPR026992">
    <property type="entry name" value="DIOX_N"/>
</dbReference>
<dbReference type="PANTHER" id="PTHR47991">
    <property type="entry name" value="OXOGLUTARATE/IRON-DEPENDENT DIOXYGENASE"/>
    <property type="match status" value="1"/>
</dbReference>
<feature type="region of interest" description="Disordered" evidence="4">
    <location>
        <begin position="1"/>
        <end position="48"/>
    </location>
</feature>
<dbReference type="AlphaFoldDB" id="A0A6G1F047"/>
<dbReference type="SUPFAM" id="SSF51197">
    <property type="entry name" value="Clavaminate synthase-like"/>
    <property type="match status" value="1"/>
</dbReference>
<gene>
    <name evidence="6" type="ORF">E2562_031875</name>
</gene>
<keyword evidence="1" id="KW-0479">Metal-binding</keyword>
<evidence type="ECO:0000256" key="1">
    <source>
        <dbReference type="ARBA" id="ARBA00022723"/>
    </source>
</evidence>
<evidence type="ECO:0000313" key="6">
    <source>
        <dbReference type="EMBL" id="KAF0930266.1"/>
    </source>
</evidence>
<organism evidence="6 7">
    <name type="scientific">Oryza meyeriana var. granulata</name>
    <dbReference type="NCBI Taxonomy" id="110450"/>
    <lineage>
        <taxon>Eukaryota</taxon>
        <taxon>Viridiplantae</taxon>
        <taxon>Streptophyta</taxon>
        <taxon>Embryophyta</taxon>
        <taxon>Tracheophyta</taxon>
        <taxon>Spermatophyta</taxon>
        <taxon>Magnoliopsida</taxon>
        <taxon>Liliopsida</taxon>
        <taxon>Poales</taxon>
        <taxon>Poaceae</taxon>
        <taxon>BOP clade</taxon>
        <taxon>Oryzoideae</taxon>
        <taxon>Oryzeae</taxon>
        <taxon>Oryzinae</taxon>
        <taxon>Oryza</taxon>
        <taxon>Oryza meyeriana</taxon>
    </lineage>
</organism>
<dbReference type="OrthoDB" id="782039at2759"/>
<keyword evidence="2" id="KW-0560">Oxidoreductase</keyword>
<evidence type="ECO:0000259" key="5">
    <source>
        <dbReference type="Pfam" id="PF14226"/>
    </source>
</evidence>
<accession>A0A6G1F047</accession>
<evidence type="ECO:0000256" key="3">
    <source>
        <dbReference type="ARBA" id="ARBA00023004"/>
    </source>
</evidence>